<reference evidence="16 19" key="2">
    <citation type="submission" date="2020-04" db="EMBL/GenBank/DDBJ databases">
        <authorList>
            <person name="De Canck E."/>
        </authorList>
    </citation>
    <scope>NUCLEOTIDE SEQUENCE [LARGE SCALE GENOMIC DNA]</scope>
    <source>
        <strain evidence="16 19">LMG 27174</strain>
    </source>
</reference>
<comment type="catalytic activity">
    <reaction evidence="11 12">
        <text>L-aspartate 4-semialdehyde + pyruvate = (2S,4S)-4-hydroxy-2,3,4,5-tetrahydrodipicolinate + H2O + H(+)</text>
        <dbReference type="Rhea" id="RHEA:34171"/>
        <dbReference type="ChEBI" id="CHEBI:15361"/>
        <dbReference type="ChEBI" id="CHEBI:15377"/>
        <dbReference type="ChEBI" id="CHEBI:15378"/>
        <dbReference type="ChEBI" id="CHEBI:67139"/>
        <dbReference type="ChEBI" id="CHEBI:537519"/>
        <dbReference type="EC" id="4.3.3.7"/>
    </reaction>
</comment>
<dbReference type="EC" id="4.3.3.7" evidence="4 12"/>
<evidence type="ECO:0000256" key="10">
    <source>
        <dbReference type="ARBA" id="ARBA00023270"/>
    </source>
</evidence>
<proteinExistence type="inferred from homology"/>
<evidence type="ECO:0000256" key="9">
    <source>
        <dbReference type="ARBA" id="ARBA00023239"/>
    </source>
</evidence>
<dbReference type="PRINTS" id="PR00146">
    <property type="entry name" value="DHPICSNTHASE"/>
</dbReference>
<keyword evidence="6 12" id="KW-0028">Amino-acid biosynthesis</keyword>
<reference evidence="17 18" key="1">
    <citation type="submission" date="2018-01" db="EMBL/GenBank/DDBJ databases">
        <title>Whole genome analyses suggest that Burkholderia sensu lato contains two further novel genera in the rhizoxinica-symbiotica group Mycetohabitans gen. nov., and Trinickia gen. nov.: implications for the evolution of diazotrophy and nodulation in the Burkholderiaceae.</title>
        <authorList>
            <person name="Estrada-de los Santos P."/>
            <person name="Palmer M."/>
            <person name="Chavez-Ramirez B."/>
            <person name="Beukes C."/>
            <person name="Steenkamp E.T."/>
            <person name="Hirsch A.M."/>
            <person name="Manyaka P."/>
            <person name="Maluk M."/>
            <person name="Lafos M."/>
            <person name="Crook M."/>
            <person name="Gross E."/>
            <person name="Simon M.F."/>
            <person name="Bueno dos Reis Junior F."/>
            <person name="Poole P.S."/>
            <person name="Venter S.N."/>
            <person name="James E.K."/>
        </authorList>
    </citation>
    <scope>NUCLEOTIDE SEQUENCE [LARGE SCALE GENOMIC DNA]</scope>
    <source>
        <strain evidence="17 18">WSM 3937</strain>
    </source>
</reference>
<keyword evidence="10 12" id="KW-0704">Schiff base</keyword>
<comment type="subunit">
    <text evidence="12">Homotetramer; dimer of dimers.</text>
</comment>
<evidence type="ECO:0000256" key="11">
    <source>
        <dbReference type="ARBA" id="ARBA00047836"/>
    </source>
</evidence>
<dbReference type="CDD" id="cd00408">
    <property type="entry name" value="DHDPS-like"/>
    <property type="match status" value="1"/>
</dbReference>
<dbReference type="InterPro" id="IPR002220">
    <property type="entry name" value="DapA-like"/>
</dbReference>
<feature type="site" description="Part of a proton relay during catalysis" evidence="12">
    <location>
        <position position="47"/>
    </location>
</feature>
<dbReference type="Pfam" id="PF00701">
    <property type="entry name" value="DHDPS"/>
    <property type="match status" value="1"/>
</dbReference>
<name>A0A2N7VLN2_9BURK</name>
<dbReference type="PANTHER" id="PTHR12128:SF66">
    <property type="entry name" value="4-HYDROXY-2-OXOGLUTARATE ALDOLASE, MITOCHONDRIAL"/>
    <property type="match status" value="1"/>
</dbReference>
<dbReference type="PANTHER" id="PTHR12128">
    <property type="entry name" value="DIHYDRODIPICOLINATE SYNTHASE"/>
    <property type="match status" value="1"/>
</dbReference>
<evidence type="ECO:0000256" key="12">
    <source>
        <dbReference type="HAMAP-Rule" id="MF_00418"/>
    </source>
</evidence>
<dbReference type="PIRSF" id="PIRSF001365">
    <property type="entry name" value="DHDPS"/>
    <property type="match status" value="1"/>
</dbReference>
<dbReference type="RefSeq" id="WP_102636744.1">
    <property type="nucleotide sequence ID" value="NZ_CADIJZ010000067.1"/>
</dbReference>
<dbReference type="Proteomes" id="UP000494205">
    <property type="component" value="Unassembled WGS sequence"/>
</dbReference>
<comment type="caution">
    <text evidence="12">Lacks conserved residue(s) required for the propagation of feature annotation.</text>
</comment>
<dbReference type="HAMAP" id="MF_00418">
    <property type="entry name" value="DapA"/>
    <property type="match status" value="1"/>
</dbReference>
<evidence type="ECO:0000256" key="5">
    <source>
        <dbReference type="ARBA" id="ARBA00022490"/>
    </source>
</evidence>
<dbReference type="SUPFAM" id="SSF51569">
    <property type="entry name" value="Aldolase"/>
    <property type="match status" value="1"/>
</dbReference>
<comment type="subcellular location">
    <subcellularLocation>
        <location evidence="12">Cytoplasm</location>
    </subcellularLocation>
</comment>
<dbReference type="OrthoDB" id="9782828at2"/>
<evidence type="ECO:0000313" key="18">
    <source>
        <dbReference type="Proteomes" id="UP000235659"/>
    </source>
</evidence>
<organism evidence="16 19">
    <name type="scientific">Paraburkholderia rhynchosiae</name>
    <dbReference type="NCBI Taxonomy" id="487049"/>
    <lineage>
        <taxon>Bacteria</taxon>
        <taxon>Pseudomonadati</taxon>
        <taxon>Pseudomonadota</taxon>
        <taxon>Betaproteobacteria</taxon>
        <taxon>Burkholderiales</taxon>
        <taxon>Burkholderiaceae</taxon>
        <taxon>Paraburkholderia</taxon>
    </lineage>
</organism>
<dbReference type="GO" id="GO:0009089">
    <property type="term" value="P:lysine biosynthetic process via diaminopimelate"/>
    <property type="evidence" value="ECO:0007669"/>
    <property type="project" value="UniProtKB-UniRule"/>
</dbReference>
<evidence type="ECO:0000313" key="16">
    <source>
        <dbReference type="EMBL" id="CAB3744222.1"/>
    </source>
</evidence>
<evidence type="ECO:0000256" key="1">
    <source>
        <dbReference type="ARBA" id="ARBA00003294"/>
    </source>
</evidence>
<dbReference type="GO" id="GO:0005737">
    <property type="term" value="C:cytoplasm"/>
    <property type="evidence" value="ECO:0007669"/>
    <property type="project" value="UniProtKB-SubCell"/>
</dbReference>
<keyword evidence="5 12" id="KW-0963">Cytoplasm</keyword>
<comment type="similarity">
    <text evidence="3 12 13">Belongs to the DapA family.</text>
</comment>
<evidence type="ECO:0000256" key="8">
    <source>
        <dbReference type="ARBA" id="ARBA00023154"/>
    </source>
</evidence>
<feature type="active site" description="Schiff-base intermediate with substrate" evidence="12 14">
    <location>
        <position position="164"/>
    </location>
</feature>
<dbReference type="Proteomes" id="UP000235659">
    <property type="component" value="Unassembled WGS sequence"/>
</dbReference>
<comment type="pathway">
    <text evidence="2 12">Amino-acid biosynthesis; L-lysine biosynthesis via DAP pathway; (S)-tetrahydrodipicolinate from L-aspartate: step 3/4.</text>
</comment>
<comment type="caution">
    <text evidence="12">Was originally thought to be a dihydrodipicolinate synthase (DHDPS), catalyzing the condensation of (S)-aspartate-beta-semialdehyde [(S)-ASA] and pyruvate to dihydrodipicolinate (DHDP). However, it was shown in E.coli that the product of the enzymatic reaction is not dihydrodipicolinate but in fact (4S)-4-hydroxy-2,3,4,5-tetrahydro-(2S)-dipicolinic acid (HTPA), and that the consecutive dehydration reaction leading to DHDP is not spontaneous but catalyzed by DapB.</text>
</comment>
<keyword evidence="8 12" id="KW-0457">Lysine biosynthesis</keyword>
<dbReference type="EMBL" id="CADIJZ010000067">
    <property type="protein sequence ID" value="CAB3744222.1"/>
    <property type="molecule type" value="Genomic_DNA"/>
</dbReference>
<dbReference type="InterPro" id="IPR005263">
    <property type="entry name" value="DapA"/>
</dbReference>
<evidence type="ECO:0000256" key="2">
    <source>
        <dbReference type="ARBA" id="ARBA00005120"/>
    </source>
</evidence>
<keyword evidence="7 12" id="KW-0220">Diaminopimelate biosynthesis</keyword>
<dbReference type="UniPathway" id="UPA00034">
    <property type="reaction ID" value="UER00017"/>
</dbReference>
<evidence type="ECO:0000256" key="14">
    <source>
        <dbReference type="PIRSR" id="PIRSR001365-1"/>
    </source>
</evidence>
<dbReference type="SMART" id="SM01130">
    <property type="entry name" value="DHDPS"/>
    <property type="match status" value="1"/>
</dbReference>
<dbReference type="NCBIfam" id="TIGR00674">
    <property type="entry name" value="dapA"/>
    <property type="match status" value="1"/>
</dbReference>
<protein>
    <recommendedName>
        <fullName evidence="4 12">4-hydroxy-tetrahydrodipicolinate synthase</fullName>
        <shortName evidence="12">HTPA synthase</shortName>
        <ecNumber evidence="4 12">4.3.3.7</ecNumber>
    </recommendedName>
</protein>
<evidence type="ECO:0000313" key="19">
    <source>
        <dbReference type="Proteomes" id="UP000494205"/>
    </source>
</evidence>
<evidence type="ECO:0000256" key="6">
    <source>
        <dbReference type="ARBA" id="ARBA00022605"/>
    </source>
</evidence>
<comment type="function">
    <text evidence="1 12">Catalyzes the condensation of (S)-aspartate-beta-semialdehyde [(S)-ASA] and pyruvate to 4-hydroxy-tetrahydrodipicolinate (HTPA).</text>
</comment>
<sequence>MSVTFKGIVPALITPMTPAEDVDEAGLRTLIERLIGAGVHALFVLGTNGEFIALSEEEKLRVATIAVDQAHGRVPVIAGTGAYATRDVIELNGKMQETGVDAVSVITPYFNGATQQELFAHYERIARGTSLPVMLYTIPAKAGITLNVDTVRRLSEIPNIRGIKDSGGDFDRLLQLINLRRDDFAVFTGTDSMILWTLIAGGDGAVAATTNAVPSVVMSIWNKFQSGDIESARQAQESLRALRDAFALGTMPVVLKTAAMMLGMPAGPARSPAQPLDDAARERLAKAIAVYPRVEQRSALTN</sequence>
<dbReference type="EMBL" id="PNXY01000069">
    <property type="protein sequence ID" value="PMS18046.1"/>
    <property type="molecule type" value="Genomic_DNA"/>
</dbReference>
<evidence type="ECO:0000313" key="17">
    <source>
        <dbReference type="EMBL" id="PMS18046.1"/>
    </source>
</evidence>
<evidence type="ECO:0000256" key="4">
    <source>
        <dbReference type="ARBA" id="ARBA00012086"/>
    </source>
</evidence>
<evidence type="ECO:0000256" key="3">
    <source>
        <dbReference type="ARBA" id="ARBA00007592"/>
    </source>
</evidence>
<evidence type="ECO:0000256" key="7">
    <source>
        <dbReference type="ARBA" id="ARBA00022915"/>
    </source>
</evidence>
<feature type="active site" description="Proton donor/acceptor" evidence="12 14">
    <location>
        <position position="136"/>
    </location>
</feature>
<evidence type="ECO:0000256" key="15">
    <source>
        <dbReference type="PIRSR" id="PIRSR001365-2"/>
    </source>
</evidence>
<keyword evidence="9 12" id="KW-0456">Lyase</keyword>
<dbReference type="Gene3D" id="3.20.20.70">
    <property type="entry name" value="Aldolase class I"/>
    <property type="match status" value="1"/>
</dbReference>
<gene>
    <name evidence="16" type="primary">dapA_8</name>
    <name evidence="12 17" type="synonym">dapA</name>
    <name evidence="17" type="ORF">C0Z16_36195</name>
    <name evidence="16" type="ORF">LMG27174_07127</name>
</gene>
<feature type="binding site" evidence="12 15">
    <location>
        <position position="206"/>
    </location>
    <ligand>
        <name>pyruvate</name>
        <dbReference type="ChEBI" id="CHEBI:15361"/>
    </ligand>
</feature>
<dbReference type="AlphaFoldDB" id="A0A2N7VLN2"/>
<accession>A0A2N7VLN2</accession>
<dbReference type="GO" id="GO:0008840">
    <property type="term" value="F:4-hydroxy-tetrahydrodipicolinate synthase activity"/>
    <property type="evidence" value="ECO:0007669"/>
    <property type="project" value="UniProtKB-UniRule"/>
</dbReference>
<keyword evidence="18" id="KW-1185">Reference proteome</keyword>
<dbReference type="GO" id="GO:0019877">
    <property type="term" value="P:diaminopimelate biosynthetic process"/>
    <property type="evidence" value="ECO:0007669"/>
    <property type="project" value="UniProtKB-UniRule"/>
</dbReference>
<dbReference type="InterPro" id="IPR013785">
    <property type="entry name" value="Aldolase_TIM"/>
</dbReference>
<evidence type="ECO:0000256" key="13">
    <source>
        <dbReference type="PIRNR" id="PIRNR001365"/>
    </source>
</evidence>